<keyword evidence="15" id="KW-1185">Reference proteome</keyword>
<evidence type="ECO:0000256" key="12">
    <source>
        <dbReference type="ARBA" id="ARBA00023303"/>
    </source>
</evidence>
<keyword evidence="12 13" id="KW-0407">Ion channel</keyword>
<dbReference type="GO" id="GO:0016020">
    <property type="term" value="C:membrane"/>
    <property type="evidence" value="ECO:0007669"/>
    <property type="project" value="UniProtKB-SubCell"/>
</dbReference>
<dbReference type="Proteomes" id="UP000887565">
    <property type="component" value="Unplaced"/>
</dbReference>
<dbReference type="WBParaSite" id="nRc.2.0.1.t15956-RA">
    <property type="protein sequence ID" value="nRc.2.0.1.t15956-RA"/>
    <property type="gene ID" value="nRc.2.0.1.g15956"/>
</dbReference>
<reference evidence="16" key="1">
    <citation type="submission" date="2022-11" db="UniProtKB">
        <authorList>
            <consortium name="WormBaseParasite"/>
        </authorList>
    </citation>
    <scope>IDENTIFICATION</scope>
</reference>
<evidence type="ECO:0000256" key="13">
    <source>
        <dbReference type="RuleBase" id="RU000679"/>
    </source>
</evidence>
<keyword evidence="7" id="KW-0915">Sodium</keyword>
<evidence type="ECO:0000256" key="10">
    <source>
        <dbReference type="ARBA" id="ARBA00023180"/>
    </source>
</evidence>
<evidence type="ECO:0000313" key="15">
    <source>
        <dbReference type="Proteomes" id="UP000887565"/>
    </source>
</evidence>
<keyword evidence="8 13" id="KW-0406">Ion transport</keyword>
<evidence type="ECO:0000256" key="9">
    <source>
        <dbReference type="ARBA" id="ARBA00023136"/>
    </source>
</evidence>
<accession>A0A915IQ73</accession>
<keyword evidence="10" id="KW-0325">Glycoprotein</keyword>
<keyword evidence="11 13" id="KW-0739">Sodium transport</keyword>
<dbReference type="AlphaFoldDB" id="A0A915IQ73"/>
<evidence type="ECO:0000256" key="11">
    <source>
        <dbReference type="ARBA" id="ARBA00023201"/>
    </source>
</evidence>
<evidence type="ECO:0000256" key="2">
    <source>
        <dbReference type="ARBA" id="ARBA00007193"/>
    </source>
</evidence>
<evidence type="ECO:0000256" key="8">
    <source>
        <dbReference type="ARBA" id="ARBA00023065"/>
    </source>
</evidence>
<dbReference type="InterPro" id="IPR001873">
    <property type="entry name" value="ENaC"/>
</dbReference>
<comment type="subcellular location">
    <subcellularLocation>
        <location evidence="1">Membrane</location>
        <topology evidence="1">Multi-pass membrane protein</topology>
    </subcellularLocation>
</comment>
<protein>
    <submittedName>
        <fullName evidence="16">Uncharacterized protein</fullName>
    </submittedName>
</protein>
<keyword evidence="9 14" id="KW-0472">Membrane</keyword>
<keyword evidence="4 13" id="KW-0894">Sodium channel</keyword>
<keyword evidence="3 13" id="KW-0813">Transport</keyword>
<organism evidence="15 16">
    <name type="scientific">Romanomermis culicivorax</name>
    <name type="common">Nematode worm</name>
    <dbReference type="NCBI Taxonomy" id="13658"/>
    <lineage>
        <taxon>Eukaryota</taxon>
        <taxon>Metazoa</taxon>
        <taxon>Ecdysozoa</taxon>
        <taxon>Nematoda</taxon>
        <taxon>Enoplea</taxon>
        <taxon>Dorylaimia</taxon>
        <taxon>Mermithida</taxon>
        <taxon>Mermithoidea</taxon>
        <taxon>Mermithidae</taxon>
        <taxon>Romanomermis</taxon>
    </lineage>
</organism>
<dbReference type="GO" id="GO:0005272">
    <property type="term" value="F:sodium channel activity"/>
    <property type="evidence" value="ECO:0007669"/>
    <property type="project" value="UniProtKB-KW"/>
</dbReference>
<keyword evidence="6 14" id="KW-1133">Transmembrane helix</keyword>
<proteinExistence type="inferred from homology"/>
<evidence type="ECO:0000256" key="5">
    <source>
        <dbReference type="ARBA" id="ARBA00022692"/>
    </source>
</evidence>
<name>A0A915IQ73_ROMCU</name>
<comment type="similarity">
    <text evidence="2 13">Belongs to the amiloride-sensitive sodium channel (TC 1.A.6) family.</text>
</comment>
<evidence type="ECO:0000256" key="6">
    <source>
        <dbReference type="ARBA" id="ARBA00022989"/>
    </source>
</evidence>
<evidence type="ECO:0000256" key="14">
    <source>
        <dbReference type="SAM" id="Phobius"/>
    </source>
</evidence>
<evidence type="ECO:0000313" key="16">
    <source>
        <dbReference type="WBParaSite" id="nRc.2.0.1.t15956-RA"/>
    </source>
</evidence>
<evidence type="ECO:0000256" key="4">
    <source>
        <dbReference type="ARBA" id="ARBA00022461"/>
    </source>
</evidence>
<evidence type="ECO:0000256" key="3">
    <source>
        <dbReference type="ARBA" id="ARBA00022448"/>
    </source>
</evidence>
<sequence>MSPRLNEKFGHFCAVTGFHGLLELFLTKAKLGKVFWILTIIFGAFMATYNIYRIFCQAIDRPVVTKIKVAGETDQIYVPKISLCYQHWVYWVDYDKVQMLNISKRALLAAMTFVNDVVVDDEVKNFEPQNAKKEFLAVMQKHGFKTVFHFYRTIAKNSPVFFTDGQRLMANEMPYFSRTCKPKEQILTLLFQKLSRQIAIRRAKLVWRQQCEYLR</sequence>
<dbReference type="Pfam" id="PF00858">
    <property type="entry name" value="ASC"/>
    <property type="match status" value="1"/>
</dbReference>
<evidence type="ECO:0000256" key="7">
    <source>
        <dbReference type="ARBA" id="ARBA00023053"/>
    </source>
</evidence>
<evidence type="ECO:0000256" key="1">
    <source>
        <dbReference type="ARBA" id="ARBA00004141"/>
    </source>
</evidence>
<keyword evidence="5 13" id="KW-0812">Transmembrane</keyword>
<feature type="transmembrane region" description="Helical" evidence="14">
    <location>
        <begin position="34"/>
        <end position="52"/>
    </location>
</feature>